<accession>A0ABT2T4D2</accession>
<reference evidence="1 2" key="1">
    <citation type="journal article" date="2021" name="ISME Commun">
        <title>Automated analysis of genomic sequences facilitates high-throughput and comprehensive description of bacteria.</title>
        <authorList>
            <person name="Hitch T.C.A."/>
        </authorList>
    </citation>
    <scope>NUCLEOTIDE SEQUENCE [LARGE SCALE GENOMIC DNA]</scope>
    <source>
        <strain evidence="1 2">Sanger_18</strain>
    </source>
</reference>
<evidence type="ECO:0008006" key="3">
    <source>
        <dbReference type="Google" id="ProtNLM"/>
    </source>
</evidence>
<evidence type="ECO:0000313" key="1">
    <source>
        <dbReference type="EMBL" id="MCU6744639.1"/>
    </source>
</evidence>
<protein>
    <recommendedName>
        <fullName evidence="3">Type II secretion system (T2SS), protein M subtype b</fullName>
    </recommendedName>
</protein>
<organism evidence="1 2">
    <name type="scientific">Suilimivivens aceti</name>
    <dbReference type="NCBI Taxonomy" id="2981774"/>
    <lineage>
        <taxon>Bacteria</taxon>
        <taxon>Bacillati</taxon>
        <taxon>Bacillota</taxon>
        <taxon>Clostridia</taxon>
        <taxon>Lachnospirales</taxon>
        <taxon>Lachnospiraceae</taxon>
        <taxon>Suilimivivens</taxon>
    </lineage>
</organism>
<dbReference type="EMBL" id="JAOQKJ010000006">
    <property type="protein sequence ID" value="MCU6744639.1"/>
    <property type="molecule type" value="Genomic_DNA"/>
</dbReference>
<sequence length="199" mass="22109">MNMTITESDKRLLSFLAAVLLLLLLAFLVLRPLADKNSDLKRQITAAKDQEVVMDLGAALAEDAGTVEEETGEQLEETLKRYYQNLQSQDAEKMVTTLLLNHRMQIKNLTVTMPDTKSDLKWYQYSEKAATEIAGEEKIEGQTGIYAVRVLGGAEGSRADMLALLTDISENYPAISIAAVEWVENTGSLTLTLEIYMCK</sequence>
<evidence type="ECO:0000313" key="2">
    <source>
        <dbReference type="Proteomes" id="UP001652432"/>
    </source>
</evidence>
<proteinExistence type="predicted"/>
<gene>
    <name evidence="1" type="ORF">OCV77_09035</name>
</gene>
<keyword evidence="2" id="KW-1185">Reference proteome</keyword>
<comment type="caution">
    <text evidence="1">The sequence shown here is derived from an EMBL/GenBank/DDBJ whole genome shotgun (WGS) entry which is preliminary data.</text>
</comment>
<dbReference type="Proteomes" id="UP001652432">
    <property type="component" value="Unassembled WGS sequence"/>
</dbReference>
<name>A0ABT2T4D2_9FIRM</name>